<feature type="compositionally biased region" description="Low complexity" evidence="1">
    <location>
        <begin position="97"/>
        <end position="115"/>
    </location>
</feature>
<name>A0A7S3GUM9_9STRA</name>
<dbReference type="EMBL" id="HBIC01011294">
    <property type="protein sequence ID" value="CAE0276820.1"/>
    <property type="molecule type" value="Transcribed_RNA"/>
</dbReference>
<keyword evidence="2" id="KW-0812">Transmembrane</keyword>
<organism evidence="3">
    <name type="scientific">Spumella elongata</name>
    <dbReference type="NCBI Taxonomy" id="89044"/>
    <lineage>
        <taxon>Eukaryota</taxon>
        <taxon>Sar</taxon>
        <taxon>Stramenopiles</taxon>
        <taxon>Ochrophyta</taxon>
        <taxon>Chrysophyceae</taxon>
        <taxon>Chromulinales</taxon>
        <taxon>Chromulinaceae</taxon>
        <taxon>Spumella</taxon>
    </lineage>
</organism>
<gene>
    <name evidence="3" type="ORF">SELO1098_LOCUS5650</name>
</gene>
<dbReference type="AlphaFoldDB" id="A0A7S3GUM9"/>
<feature type="region of interest" description="Disordered" evidence="1">
    <location>
        <begin position="91"/>
        <end position="115"/>
    </location>
</feature>
<feature type="transmembrane region" description="Helical" evidence="2">
    <location>
        <begin position="31"/>
        <end position="50"/>
    </location>
</feature>
<protein>
    <submittedName>
        <fullName evidence="3">Uncharacterized protein</fullName>
    </submittedName>
</protein>
<keyword evidence="2" id="KW-1133">Transmembrane helix</keyword>
<keyword evidence="2" id="KW-0472">Membrane</keyword>
<sequence length="347" mass="38007">MTSFQNAGQFIVPLVLSQVYKASHSYVPCEGFFIVSSIIALGVSLLVWYLDEHLNHGTLRRVDYVATVDQLVDENELNRMRTNSVGTKNGIAYAPYNGGRNSRSNSGNSRNSNGSYANEFGYGSVGSSKDTRSNNLFQSVSEKIRILIPTLPIGKAPPQAYSATSSLSSNGLAGSLEMMNELHLQNSSYGSHNINGPANDLAVKYAYSNPHYSTEAPSPLLGSNKFSRLRAFSMGDSRPSVSKDLCSLASHNESVRSYNSMLSKSNNSVCSAHSQDSQGSPASPIAIISIPNVVRKSQEYYERANSLQFPREDPHVLRRIISDRSRERHYAAQLYGYNYGGGSNKVY</sequence>
<evidence type="ECO:0000313" key="3">
    <source>
        <dbReference type="EMBL" id="CAE0276820.1"/>
    </source>
</evidence>
<reference evidence="3" key="1">
    <citation type="submission" date="2021-01" db="EMBL/GenBank/DDBJ databases">
        <authorList>
            <person name="Corre E."/>
            <person name="Pelletier E."/>
            <person name="Niang G."/>
            <person name="Scheremetjew M."/>
            <person name="Finn R."/>
            <person name="Kale V."/>
            <person name="Holt S."/>
            <person name="Cochrane G."/>
            <person name="Meng A."/>
            <person name="Brown T."/>
            <person name="Cohen L."/>
        </authorList>
    </citation>
    <scope>NUCLEOTIDE SEQUENCE</scope>
    <source>
        <strain evidence="3">CCAP 955/1</strain>
    </source>
</reference>
<evidence type="ECO:0000256" key="1">
    <source>
        <dbReference type="SAM" id="MobiDB-lite"/>
    </source>
</evidence>
<proteinExistence type="predicted"/>
<accession>A0A7S3GUM9</accession>
<evidence type="ECO:0000256" key="2">
    <source>
        <dbReference type="SAM" id="Phobius"/>
    </source>
</evidence>